<keyword evidence="1" id="KW-0812">Transmembrane</keyword>
<comment type="caution">
    <text evidence="2">The sequence shown here is derived from an EMBL/GenBank/DDBJ whole genome shotgun (WGS) entry which is preliminary data.</text>
</comment>
<organism evidence="2 3">
    <name type="scientific">Streblomastix strix</name>
    <dbReference type="NCBI Taxonomy" id="222440"/>
    <lineage>
        <taxon>Eukaryota</taxon>
        <taxon>Metamonada</taxon>
        <taxon>Preaxostyla</taxon>
        <taxon>Oxymonadida</taxon>
        <taxon>Streblomastigidae</taxon>
        <taxon>Streblomastix</taxon>
    </lineage>
</organism>
<dbReference type="AlphaFoldDB" id="A0A5J4U2F0"/>
<evidence type="ECO:0000313" key="2">
    <source>
        <dbReference type="EMBL" id="KAA6364717.1"/>
    </source>
</evidence>
<dbReference type="Proteomes" id="UP000324800">
    <property type="component" value="Unassembled WGS sequence"/>
</dbReference>
<sequence length="147" mass="16717">MMNLDNQGTFVHFSKAEEYIFSFFYSTKLYKMKLPNALSIFIMIVQSLQLLFLPLKRSDAQDIGITPIIKTVGLYLDPSFHIPSNISHIIIIGIIIAVIITSITLHIITYVLHMNDAKIPDDLLHIVWDIHEISSLLSSLKECIGFN</sequence>
<name>A0A5J4U2F0_9EUKA</name>
<reference evidence="2 3" key="1">
    <citation type="submission" date="2019-03" db="EMBL/GenBank/DDBJ databases">
        <title>Single cell metagenomics reveals metabolic interactions within the superorganism composed of flagellate Streblomastix strix and complex community of Bacteroidetes bacteria on its surface.</title>
        <authorList>
            <person name="Treitli S.C."/>
            <person name="Kolisko M."/>
            <person name="Husnik F."/>
            <person name="Keeling P."/>
            <person name="Hampl V."/>
        </authorList>
    </citation>
    <scope>NUCLEOTIDE SEQUENCE [LARGE SCALE GENOMIC DNA]</scope>
    <source>
        <strain evidence="2">ST1C</strain>
    </source>
</reference>
<accession>A0A5J4U2F0</accession>
<evidence type="ECO:0000313" key="3">
    <source>
        <dbReference type="Proteomes" id="UP000324800"/>
    </source>
</evidence>
<gene>
    <name evidence="2" type="ORF">EZS28_039757</name>
</gene>
<evidence type="ECO:0000256" key="1">
    <source>
        <dbReference type="SAM" id="Phobius"/>
    </source>
</evidence>
<proteinExistence type="predicted"/>
<feature type="transmembrane region" description="Helical" evidence="1">
    <location>
        <begin position="34"/>
        <end position="52"/>
    </location>
</feature>
<feature type="transmembrane region" description="Helical" evidence="1">
    <location>
        <begin position="86"/>
        <end position="112"/>
    </location>
</feature>
<keyword evidence="1" id="KW-0472">Membrane</keyword>
<dbReference type="EMBL" id="SNRW01021301">
    <property type="protein sequence ID" value="KAA6364717.1"/>
    <property type="molecule type" value="Genomic_DNA"/>
</dbReference>
<keyword evidence="1" id="KW-1133">Transmembrane helix</keyword>
<protein>
    <submittedName>
        <fullName evidence="2">Uncharacterized protein</fullName>
    </submittedName>
</protein>